<protein>
    <recommendedName>
        <fullName evidence="6">Battenin</fullName>
    </recommendedName>
</protein>
<organism evidence="7 8">
    <name type="scientific">Meloidogyne enterolobii</name>
    <name type="common">Root-knot nematode worm</name>
    <name type="synonym">Meloidogyne mayaguensis</name>
    <dbReference type="NCBI Taxonomy" id="390850"/>
    <lineage>
        <taxon>Eukaryota</taxon>
        <taxon>Metazoa</taxon>
        <taxon>Ecdysozoa</taxon>
        <taxon>Nematoda</taxon>
        <taxon>Chromadorea</taxon>
        <taxon>Rhabditida</taxon>
        <taxon>Tylenchina</taxon>
        <taxon>Tylenchomorpha</taxon>
        <taxon>Tylenchoidea</taxon>
        <taxon>Meloidogynidae</taxon>
        <taxon>Meloidogyninae</taxon>
        <taxon>Meloidogyne</taxon>
    </lineage>
</organism>
<evidence type="ECO:0000256" key="4">
    <source>
        <dbReference type="ARBA" id="ARBA00022989"/>
    </source>
</evidence>
<proteinExistence type="inferred from homology"/>
<accession>A0A6V7TWY2</accession>
<feature type="transmembrane region" description="Helical" evidence="6">
    <location>
        <begin position="70"/>
        <end position="90"/>
    </location>
</feature>
<dbReference type="PRINTS" id="PR01315">
    <property type="entry name" value="BATTENIN"/>
</dbReference>
<sequence length="450" mass="50676">MGIEKRENNVRDLIAFWIFGLANNFAYVIMLSAADDIIKSQNTHNPQHNNKTNISNKCIENIGNPRCEKYMSTGAVLLADILPAMVIKYTMPFFMNRIPFGFRHLLVCLLQASSYLVVAFSPNIQISLFGVVLAALGSGLGEICYLALSSHYSKSTIASWSSGTGGAGIAGASAYAILTEPKFFDMSPRNALLVMLIVPIIFAITYWSLLTPVLTVHRINFFKISTWIVPVQNMKEKVNQKIGEEEYDGKAYTHNFTFRDKLKIIYPLLKYMIPLSFVYFAEYLINSGLHQLMHFDCSHGFGLSLESQFRWYMALYQSGVFFSRTSVAFLKLSSFALYFLPFLQACRKKFKEIKKNIFQSLNLAIFLIQSINQFIPHIGIIFILTFIEGIFGGASYANTFDRIHKEASSQTREFSLSIASTGDSIGISLAGFGSIIVHNYICKLYPIIYP</sequence>
<dbReference type="EMBL" id="CAJEWN010000019">
    <property type="protein sequence ID" value="CAD2136909.1"/>
    <property type="molecule type" value="Genomic_DNA"/>
</dbReference>
<dbReference type="GO" id="GO:0005765">
    <property type="term" value="C:lysosomal membrane"/>
    <property type="evidence" value="ECO:0007669"/>
    <property type="project" value="UniProtKB-SubCell"/>
</dbReference>
<evidence type="ECO:0000313" key="7">
    <source>
        <dbReference type="EMBL" id="CAD2136909.1"/>
    </source>
</evidence>
<feature type="transmembrane region" description="Helical" evidence="6">
    <location>
        <begin position="361"/>
        <end position="387"/>
    </location>
</feature>
<dbReference type="PIRSF" id="PIRSF015974">
    <property type="entry name" value="CLN3_BTN1"/>
    <property type="match status" value="1"/>
</dbReference>
<gene>
    <name evidence="7" type="ORF">MENT_LOCUS5245</name>
</gene>
<dbReference type="InterPro" id="IPR018460">
    <property type="entry name" value="Battenin_disease_Cln3_subgr"/>
</dbReference>
<evidence type="ECO:0000256" key="1">
    <source>
        <dbReference type="ARBA" id="ARBA00004127"/>
    </source>
</evidence>
<dbReference type="GO" id="GO:0012505">
    <property type="term" value="C:endomembrane system"/>
    <property type="evidence" value="ECO:0007669"/>
    <property type="project" value="UniProtKB-SubCell"/>
</dbReference>
<dbReference type="InterPro" id="IPR003492">
    <property type="entry name" value="Battenin_disease_Cln3"/>
</dbReference>
<name>A0A6V7TWY2_MELEN</name>
<keyword evidence="6" id="KW-0458">Lysosome</keyword>
<dbReference type="PANTHER" id="PTHR10981">
    <property type="entry name" value="BATTENIN"/>
    <property type="match status" value="1"/>
</dbReference>
<keyword evidence="5 6" id="KW-0472">Membrane</keyword>
<dbReference type="InterPro" id="IPR036259">
    <property type="entry name" value="MFS_trans_sf"/>
</dbReference>
<feature type="transmembrane region" description="Helical" evidence="6">
    <location>
        <begin position="102"/>
        <end position="120"/>
    </location>
</feature>
<dbReference type="GO" id="GO:0051453">
    <property type="term" value="P:regulation of intracellular pH"/>
    <property type="evidence" value="ECO:0007669"/>
    <property type="project" value="TreeGrafter"/>
</dbReference>
<feature type="transmembrane region" description="Helical" evidence="6">
    <location>
        <begin position="160"/>
        <end position="178"/>
    </location>
</feature>
<dbReference type="Pfam" id="PF02487">
    <property type="entry name" value="CLN3"/>
    <property type="match status" value="1"/>
</dbReference>
<comment type="similarity">
    <text evidence="2 6">Belongs to the battenin family.</text>
</comment>
<dbReference type="AlphaFoldDB" id="A0A6V7TWY2"/>
<comment type="subcellular location">
    <subcellularLocation>
        <location evidence="1">Endomembrane system</location>
        <topology evidence="1">Multi-pass membrane protein</topology>
    </subcellularLocation>
    <subcellularLocation>
        <location evidence="6">Lysosome membrane</location>
        <topology evidence="6">Multi-pass membrane protein</topology>
    </subcellularLocation>
</comment>
<evidence type="ECO:0000256" key="5">
    <source>
        <dbReference type="ARBA" id="ARBA00023136"/>
    </source>
</evidence>
<evidence type="ECO:0000256" key="6">
    <source>
        <dbReference type="RuleBase" id="RU361113"/>
    </source>
</evidence>
<evidence type="ECO:0000313" key="8">
    <source>
        <dbReference type="Proteomes" id="UP000580250"/>
    </source>
</evidence>
<reference evidence="7 8" key="1">
    <citation type="submission" date="2020-08" db="EMBL/GenBank/DDBJ databases">
        <authorList>
            <person name="Koutsovoulos G."/>
            <person name="Danchin GJ E."/>
        </authorList>
    </citation>
    <scope>NUCLEOTIDE SEQUENCE [LARGE SCALE GENOMIC DNA]</scope>
</reference>
<dbReference type="OrthoDB" id="5965864at2759"/>
<feature type="transmembrane region" description="Helical" evidence="6">
    <location>
        <begin position="126"/>
        <end position="148"/>
    </location>
</feature>
<dbReference type="GO" id="GO:0007040">
    <property type="term" value="P:lysosome organization"/>
    <property type="evidence" value="ECO:0007669"/>
    <property type="project" value="TreeGrafter"/>
</dbReference>
<feature type="transmembrane region" description="Helical" evidence="6">
    <location>
        <begin position="12"/>
        <end position="34"/>
    </location>
</feature>
<evidence type="ECO:0000256" key="2">
    <source>
        <dbReference type="ARBA" id="ARBA00007467"/>
    </source>
</evidence>
<dbReference type="Proteomes" id="UP000580250">
    <property type="component" value="Unassembled WGS sequence"/>
</dbReference>
<comment type="caution">
    <text evidence="7">The sequence shown here is derived from an EMBL/GenBank/DDBJ whole genome shotgun (WGS) entry which is preliminary data.</text>
</comment>
<keyword evidence="3 6" id="KW-0812">Transmembrane</keyword>
<feature type="transmembrane region" description="Helical" evidence="6">
    <location>
        <begin position="268"/>
        <end position="285"/>
    </location>
</feature>
<feature type="transmembrane region" description="Helical" evidence="6">
    <location>
        <begin position="321"/>
        <end position="340"/>
    </location>
</feature>
<evidence type="ECO:0000256" key="3">
    <source>
        <dbReference type="ARBA" id="ARBA00022692"/>
    </source>
</evidence>
<keyword evidence="4 6" id="KW-1133">Transmembrane helix</keyword>
<dbReference type="PANTHER" id="PTHR10981:SF8">
    <property type="entry name" value="BATTENIN"/>
    <property type="match status" value="1"/>
</dbReference>
<dbReference type="SUPFAM" id="SSF103473">
    <property type="entry name" value="MFS general substrate transporter"/>
    <property type="match status" value="1"/>
</dbReference>
<feature type="transmembrane region" description="Helical" evidence="6">
    <location>
        <begin position="190"/>
        <end position="209"/>
    </location>
</feature>